<dbReference type="Gene3D" id="3.90.550.10">
    <property type="entry name" value="Spore Coat Polysaccharide Biosynthesis Protein SpsA, Chain A"/>
    <property type="match status" value="1"/>
</dbReference>
<dbReference type="PANTHER" id="PTHR43777:SF1">
    <property type="entry name" value="MOLYBDENUM COFACTOR CYTIDYLYLTRANSFERASE"/>
    <property type="match status" value="1"/>
</dbReference>
<dbReference type="EMBL" id="WNZX01000002">
    <property type="protein sequence ID" value="MUG69772.1"/>
    <property type="molecule type" value="Genomic_DNA"/>
</dbReference>
<evidence type="ECO:0000259" key="1">
    <source>
        <dbReference type="Pfam" id="PF12804"/>
    </source>
</evidence>
<proteinExistence type="predicted"/>
<dbReference type="InterPro" id="IPR029044">
    <property type="entry name" value="Nucleotide-diphossugar_trans"/>
</dbReference>
<keyword evidence="2" id="KW-0808">Transferase</keyword>
<gene>
    <name evidence="2" type="ORF">GNP93_03670</name>
</gene>
<accession>A0A7X3CR17</accession>
<name>A0A7X3CR17_9BACL</name>
<dbReference type="SUPFAM" id="SSF53448">
    <property type="entry name" value="Nucleotide-diphospho-sugar transferases"/>
    <property type="match status" value="1"/>
</dbReference>
<dbReference type="CDD" id="cd04182">
    <property type="entry name" value="GT_2_like_f"/>
    <property type="match status" value="1"/>
</dbReference>
<dbReference type="GO" id="GO:0016779">
    <property type="term" value="F:nucleotidyltransferase activity"/>
    <property type="evidence" value="ECO:0007669"/>
    <property type="project" value="UniProtKB-ARBA"/>
</dbReference>
<organism evidence="2 3">
    <name type="scientific">Paenibacillus validus</name>
    <dbReference type="NCBI Taxonomy" id="44253"/>
    <lineage>
        <taxon>Bacteria</taxon>
        <taxon>Bacillati</taxon>
        <taxon>Bacillota</taxon>
        <taxon>Bacilli</taxon>
        <taxon>Bacillales</taxon>
        <taxon>Paenibacillaceae</taxon>
        <taxon>Paenibacillus</taxon>
    </lineage>
</organism>
<dbReference type="Pfam" id="PF12804">
    <property type="entry name" value="NTP_transf_3"/>
    <property type="match status" value="1"/>
</dbReference>
<comment type="caution">
    <text evidence="2">The sequence shown here is derived from an EMBL/GenBank/DDBJ whole genome shotgun (WGS) entry which is preliminary data.</text>
</comment>
<dbReference type="Proteomes" id="UP000450917">
    <property type="component" value="Unassembled WGS sequence"/>
</dbReference>
<sequence length="215" mass="24258">MPHRCMEGQKSMLNLGAVILAAGMSRRMGQPKLLLSLSGKPLFRYTVEKAIRAGLEPIVLISGEHTSSFQQSIHDLKNVEIYSNELYSQGMSTSLRMGIEVVSDRTQASMIFLADQPLVPDIVVKELLETYKRHRSEGVRIVRPQYKGIDGHPIVFDAELYPQFQHLQGDEGGRSIIKSHSKSLKTVHFEQSVWGFDIDTQEDLNQIYSMNPDLT</sequence>
<dbReference type="PANTHER" id="PTHR43777">
    <property type="entry name" value="MOLYBDENUM COFACTOR CYTIDYLYLTRANSFERASE"/>
    <property type="match status" value="1"/>
</dbReference>
<protein>
    <submittedName>
        <fullName evidence="2">NTP transferase domain-containing protein</fullName>
    </submittedName>
</protein>
<feature type="domain" description="MobA-like NTP transferase" evidence="1">
    <location>
        <begin position="17"/>
        <end position="181"/>
    </location>
</feature>
<reference evidence="2 3" key="1">
    <citation type="submission" date="2019-11" db="EMBL/GenBank/DDBJ databases">
        <title>Draft genome sequences of five Paenibacillus species of dairy origin.</title>
        <authorList>
            <person name="Olajide A.M."/>
            <person name="Chen S."/>
            <person name="Lapointe G."/>
        </authorList>
    </citation>
    <scope>NUCLEOTIDE SEQUENCE [LARGE SCALE GENOMIC DNA]</scope>
    <source>
        <strain evidence="2 3">2CS3</strain>
    </source>
</reference>
<dbReference type="AlphaFoldDB" id="A0A7X3CR17"/>
<keyword evidence="3" id="KW-1185">Reference proteome</keyword>
<evidence type="ECO:0000313" key="3">
    <source>
        <dbReference type="Proteomes" id="UP000450917"/>
    </source>
</evidence>
<dbReference type="InterPro" id="IPR025877">
    <property type="entry name" value="MobA-like_NTP_Trfase"/>
</dbReference>
<evidence type="ECO:0000313" key="2">
    <source>
        <dbReference type="EMBL" id="MUG69772.1"/>
    </source>
</evidence>